<reference evidence="9 10" key="1">
    <citation type="submission" date="2018-12" db="EMBL/GenBank/DDBJ databases">
        <authorList>
            <consortium name="Pathogen Informatics"/>
        </authorList>
    </citation>
    <scope>NUCLEOTIDE SEQUENCE [LARGE SCALE GENOMIC DNA]</scope>
    <source>
        <strain evidence="9 10">NCTC11923</strain>
    </source>
</reference>
<sequence length="769" mass="81804">MLRRLLKADLRRSSAVALTLAALIALAAMLMSAATSLIVDTTAATNRLSQRAKAPDLVQMHSGQADAQAIQAWAESREEVVDHEVIKSLPLPRQELWIGGANQADSYNEPAFVTAPQRIDLLLDEDGDPVHPRPGEIALPIHYSAIGAAQVGDTVVVDTGELRQELKVVAFVRDAQMNAAMVPSKRLVVSPEDFAALEPHIAEPEYFIEFDLTDSARPASVIDAYKAAGLPATGIHVDASMLQLMNAVSTMLIAAVALVVALVLVVVSMLALRYTVLAAIEADLAQIAVLKAIGAPPAQIRRLYLLKYLVLTLVGSVVGYVAGQPLAAALGAPAQLYQGTPPTTVWSVGLPILAVLLLALSVIGHTSMTLRRLGRISVIDALRSGTSASLRHRRHRWRLSRSRRMPVQQWLGLREALRPSNALLLGVLALCTVTMVLPLSVASTLDNPRITTYLGVGQTDLRIDVRPGTQDLKDVEAAVASDSRISRHTTVLRRSYAMRAPDGAWESVLIDIGDHQAFPMQYMTGRGPRSPQEISLSYNQAKAVGAEVGSSVAVQTAGGQRDLTVTGIYQDITNNGLTAKALFDDGAPALWQFIYADAKQDSQQGAIARDLNERLPGVQVTSTAEHSSQLFGATSSQIRVIAALSCVVALGLTFLITVLFAVLVLSRERSQVAVLTALGCTRRAIGGQYLTRFGLITAAGIALGLLASMTLGESAIGLVLASRGAPSFHLLPEPLVVGLVLPGALVLTVLGAICLALRRLSTITLTTSE</sequence>
<organism evidence="9 10">
    <name type="scientific">Actinomyces slackii</name>
    <dbReference type="NCBI Taxonomy" id="52774"/>
    <lineage>
        <taxon>Bacteria</taxon>
        <taxon>Bacillati</taxon>
        <taxon>Actinomycetota</taxon>
        <taxon>Actinomycetes</taxon>
        <taxon>Actinomycetales</taxon>
        <taxon>Actinomycetaceae</taxon>
        <taxon>Actinomyces</taxon>
    </lineage>
</organism>
<gene>
    <name evidence="9" type="ORF">NCTC11923_02241</name>
</gene>
<feature type="transmembrane region" description="Helical" evidence="6">
    <location>
        <begin position="422"/>
        <end position="441"/>
    </location>
</feature>
<feature type="chain" id="PRO_5038334581" description="ABC3 transporter permease C-terminal domain-containing protein" evidence="7">
    <location>
        <begin position="28"/>
        <end position="769"/>
    </location>
</feature>
<evidence type="ECO:0000256" key="3">
    <source>
        <dbReference type="ARBA" id="ARBA00022692"/>
    </source>
</evidence>
<feature type="transmembrane region" description="Helical" evidence="6">
    <location>
        <begin position="305"/>
        <end position="323"/>
    </location>
</feature>
<comment type="subcellular location">
    <subcellularLocation>
        <location evidence="1">Cell membrane</location>
        <topology evidence="1">Multi-pass membrane protein</topology>
    </subcellularLocation>
</comment>
<dbReference type="InterPro" id="IPR038766">
    <property type="entry name" value="Membrane_comp_ABC_pdt"/>
</dbReference>
<keyword evidence="7" id="KW-0732">Signal</keyword>
<feature type="transmembrane region" description="Helical" evidence="6">
    <location>
        <begin position="251"/>
        <end position="272"/>
    </location>
</feature>
<keyword evidence="5 6" id="KW-0472">Membrane</keyword>
<feature type="transmembrane region" description="Helical" evidence="6">
    <location>
        <begin position="343"/>
        <end position="363"/>
    </location>
</feature>
<name>A0A448KF83_9ACTO</name>
<feature type="transmembrane region" description="Helical" evidence="6">
    <location>
        <begin position="736"/>
        <end position="757"/>
    </location>
</feature>
<evidence type="ECO:0000256" key="5">
    <source>
        <dbReference type="ARBA" id="ARBA00023136"/>
    </source>
</evidence>
<evidence type="ECO:0000259" key="8">
    <source>
        <dbReference type="Pfam" id="PF02687"/>
    </source>
</evidence>
<evidence type="ECO:0000256" key="1">
    <source>
        <dbReference type="ARBA" id="ARBA00004651"/>
    </source>
</evidence>
<keyword evidence="4 6" id="KW-1133">Transmembrane helix</keyword>
<feature type="domain" description="ABC3 transporter permease C-terminal" evidence="8">
    <location>
        <begin position="647"/>
        <end position="760"/>
    </location>
</feature>
<keyword evidence="3 6" id="KW-0812">Transmembrane</keyword>
<evidence type="ECO:0000256" key="4">
    <source>
        <dbReference type="ARBA" id="ARBA00022989"/>
    </source>
</evidence>
<dbReference type="STRING" id="1278298.GCA_000428685_01221"/>
<dbReference type="AlphaFoldDB" id="A0A448KF83"/>
<proteinExistence type="predicted"/>
<dbReference type="Proteomes" id="UP000276899">
    <property type="component" value="Chromosome"/>
</dbReference>
<evidence type="ECO:0000256" key="2">
    <source>
        <dbReference type="ARBA" id="ARBA00022475"/>
    </source>
</evidence>
<protein>
    <recommendedName>
        <fullName evidence="8">ABC3 transporter permease C-terminal domain-containing protein</fullName>
    </recommendedName>
</protein>
<evidence type="ECO:0000256" key="7">
    <source>
        <dbReference type="SAM" id="SignalP"/>
    </source>
</evidence>
<feature type="transmembrane region" description="Helical" evidence="6">
    <location>
        <begin position="640"/>
        <end position="665"/>
    </location>
</feature>
<keyword evidence="2" id="KW-1003">Cell membrane</keyword>
<feature type="signal peptide" evidence="7">
    <location>
        <begin position="1"/>
        <end position="27"/>
    </location>
</feature>
<dbReference type="Pfam" id="PF02687">
    <property type="entry name" value="FtsX"/>
    <property type="match status" value="2"/>
</dbReference>
<evidence type="ECO:0000313" key="10">
    <source>
        <dbReference type="Proteomes" id="UP000276899"/>
    </source>
</evidence>
<dbReference type="RefSeq" id="WP_026426623.1">
    <property type="nucleotide sequence ID" value="NZ_CBCRWE010000001.1"/>
</dbReference>
<evidence type="ECO:0000256" key="6">
    <source>
        <dbReference type="SAM" id="Phobius"/>
    </source>
</evidence>
<dbReference type="GO" id="GO:0005886">
    <property type="term" value="C:plasma membrane"/>
    <property type="evidence" value="ECO:0007669"/>
    <property type="project" value="UniProtKB-SubCell"/>
</dbReference>
<keyword evidence="10" id="KW-1185">Reference proteome</keyword>
<dbReference type="KEGG" id="asla:NCTC11923_02241"/>
<accession>A0A448KF83</accession>
<dbReference type="PANTHER" id="PTHR30287">
    <property type="entry name" value="MEMBRANE COMPONENT OF PREDICTED ABC SUPERFAMILY METABOLITE UPTAKE TRANSPORTER"/>
    <property type="match status" value="1"/>
</dbReference>
<dbReference type="InterPro" id="IPR003838">
    <property type="entry name" value="ABC3_permease_C"/>
</dbReference>
<evidence type="ECO:0000313" key="9">
    <source>
        <dbReference type="EMBL" id="VEG75569.1"/>
    </source>
</evidence>
<feature type="transmembrane region" description="Helical" evidence="6">
    <location>
        <begin position="693"/>
        <end position="716"/>
    </location>
</feature>
<feature type="domain" description="ABC3 transporter permease C-terminal" evidence="8">
    <location>
        <begin position="259"/>
        <end position="363"/>
    </location>
</feature>
<dbReference type="EMBL" id="LR134363">
    <property type="protein sequence ID" value="VEG75569.1"/>
    <property type="molecule type" value="Genomic_DNA"/>
</dbReference>
<dbReference type="PANTHER" id="PTHR30287:SF2">
    <property type="entry name" value="BLL1001 PROTEIN"/>
    <property type="match status" value="1"/>
</dbReference>